<dbReference type="GO" id="GO:0051015">
    <property type="term" value="F:actin filament binding"/>
    <property type="evidence" value="ECO:0007669"/>
    <property type="project" value="InterPro"/>
</dbReference>
<dbReference type="GO" id="GO:0071691">
    <property type="term" value="P:cardiac muscle thin filament assembly"/>
    <property type="evidence" value="ECO:0007669"/>
    <property type="project" value="TreeGrafter"/>
</dbReference>
<dbReference type="Proteomes" id="UP000228934">
    <property type="component" value="Unassembled WGS sequence"/>
</dbReference>
<dbReference type="OrthoDB" id="10070368at2759"/>
<feature type="non-terminal residue" evidence="3">
    <location>
        <position position="1"/>
    </location>
</feature>
<dbReference type="Pfam" id="PF00880">
    <property type="entry name" value="Nebulin"/>
    <property type="match status" value="1"/>
</dbReference>
<dbReference type="PANTHER" id="PTHR11039">
    <property type="entry name" value="NEBULIN"/>
    <property type="match status" value="1"/>
</dbReference>
<gene>
    <name evidence="3" type="ORF">AB205_0142790</name>
</gene>
<keyword evidence="4" id="KW-1185">Reference proteome</keyword>
<reference evidence="4" key="1">
    <citation type="journal article" date="2017" name="Nat. Commun.">
        <title>The North American bullfrog draft genome provides insight into hormonal regulation of long noncoding RNA.</title>
        <authorList>
            <person name="Hammond S.A."/>
            <person name="Warren R.L."/>
            <person name="Vandervalk B.P."/>
            <person name="Kucuk E."/>
            <person name="Khan H."/>
            <person name="Gibb E.A."/>
            <person name="Pandoh P."/>
            <person name="Kirk H."/>
            <person name="Zhao Y."/>
            <person name="Jones M."/>
            <person name="Mungall A.J."/>
            <person name="Coope R."/>
            <person name="Pleasance S."/>
            <person name="Moore R.A."/>
            <person name="Holt R.A."/>
            <person name="Round J.M."/>
            <person name="Ohora S."/>
            <person name="Walle B.V."/>
            <person name="Veldhoen N."/>
            <person name="Helbing C.C."/>
            <person name="Birol I."/>
        </authorList>
    </citation>
    <scope>NUCLEOTIDE SEQUENCE [LARGE SCALE GENOMIC DNA]</scope>
</reference>
<dbReference type="AlphaFoldDB" id="A0A2G9P416"/>
<keyword evidence="2" id="KW-0009">Actin-binding</keyword>
<dbReference type="EMBL" id="KV923532">
    <property type="protein sequence ID" value="PIN98064.1"/>
    <property type="molecule type" value="Genomic_DNA"/>
</dbReference>
<dbReference type="GO" id="GO:0030018">
    <property type="term" value="C:Z disc"/>
    <property type="evidence" value="ECO:0007669"/>
    <property type="project" value="InterPro"/>
</dbReference>
<evidence type="ECO:0000313" key="4">
    <source>
        <dbReference type="Proteomes" id="UP000228934"/>
    </source>
</evidence>
<evidence type="ECO:0000256" key="1">
    <source>
        <dbReference type="ARBA" id="ARBA00022737"/>
    </source>
</evidence>
<keyword evidence="1" id="KW-0677">Repeat</keyword>
<proteinExistence type="predicted"/>
<protein>
    <submittedName>
        <fullName evidence="3">Uncharacterized protein</fullName>
    </submittedName>
</protein>
<name>A0A2G9P416_AQUCT</name>
<dbReference type="PROSITE" id="PS51216">
    <property type="entry name" value="NEBULIN"/>
    <property type="match status" value="1"/>
</dbReference>
<accession>A0A2G9P416</accession>
<evidence type="ECO:0000313" key="3">
    <source>
        <dbReference type="EMBL" id="PIN98064.1"/>
    </source>
</evidence>
<sequence length="130" mass="15075">TTYKKQFEENKGNYHFGLGTAEQIHHKENAVLQSQVKYKENYEKSKGKSMLEFVDTPSYYVSKEAQKMQSEKCLAPNDFKHFAPTKPHNPLYTEGCQLSLALEVLIRPKEAWDLATHITKVTLPYYTRCV</sequence>
<evidence type="ECO:0000256" key="2">
    <source>
        <dbReference type="ARBA" id="ARBA00023203"/>
    </source>
</evidence>
<organism evidence="3 4">
    <name type="scientific">Aquarana catesbeiana</name>
    <name type="common">American bullfrog</name>
    <name type="synonym">Rana catesbeiana</name>
    <dbReference type="NCBI Taxonomy" id="8400"/>
    <lineage>
        <taxon>Eukaryota</taxon>
        <taxon>Metazoa</taxon>
        <taxon>Chordata</taxon>
        <taxon>Craniata</taxon>
        <taxon>Vertebrata</taxon>
        <taxon>Euteleostomi</taxon>
        <taxon>Amphibia</taxon>
        <taxon>Batrachia</taxon>
        <taxon>Anura</taxon>
        <taxon>Neobatrachia</taxon>
        <taxon>Ranoidea</taxon>
        <taxon>Ranidae</taxon>
        <taxon>Aquarana</taxon>
    </lineage>
</organism>
<dbReference type="SMART" id="SM00227">
    <property type="entry name" value="NEBU"/>
    <property type="match status" value="1"/>
</dbReference>
<dbReference type="InterPro" id="IPR000900">
    <property type="entry name" value="Nebulin_repeat"/>
</dbReference>
<dbReference type="InterPro" id="IPR055297">
    <property type="entry name" value="NEBU/NEBL"/>
</dbReference>
<dbReference type="PANTHER" id="PTHR11039:SF48">
    <property type="entry name" value="NEBULETTE"/>
    <property type="match status" value="1"/>
</dbReference>